<dbReference type="SUPFAM" id="SSF56601">
    <property type="entry name" value="beta-lactamase/transpeptidase-like"/>
    <property type="match status" value="1"/>
</dbReference>
<evidence type="ECO:0008006" key="8">
    <source>
        <dbReference type="Google" id="ProtNLM"/>
    </source>
</evidence>
<evidence type="ECO:0000313" key="7">
    <source>
        <dbReference type="Proteomes" id="UP000178646"/>
    </source>
</evidence>
<dbReference type="GO" id="GO:0071555">
    <property type="term" value="P:cell wall organization"/>
    <property type="evidence" value="ECO:0007669"/>
    <property type="project" value="TreeGrafter"/>
</dbReference>
<dbReference type="InterPro" id="IPR001460">
    <property type="entry name" value="PCN-bd_Tpept"/>
</dbReference>
<dbReference type="EMBL" id="MHSU01000020">
    <property type="protein sequence ID" value="OHA50321.1"/>
    <property type="molecule type" value="Genomic_DNA"/>
</dbReference>
<evidence type="ECO:0000256" key="1">
    <source>
        <dbReference type="ARBA" id="ARBA00004370"/>
    </source>
</evidence>
<dbReference type="AlphaFoldDB" id="A0A1G2PRT0"/>
<gene>
    <name evidence="6" type="ORF">A2W59_01800</name>
</gene>
<dbReference type="InterPro" id="IPR036138">
    <property type="entry name" value="PBP_dimer_sf"/>
</dbReference>
<dbReference type="Proteomes" id="UP000178646">
    <property type="component" value="Unassembled WGS sequence"/>
</dbReference>
<evidence type="ECO:0000256" key="2">
    <source>
        <dbReference type="ARBA" id="ARBA00023136"/>
    </source>
</evidence>
<feature type="domain" description="Penicillin-binding protein transpeptidase" evidence="4">
    <location>
        <begin position="249"/>
        <end position="551"/>
    </location>
</feature>
<comment type="subcellular location">
    <subcellularLocation>
        <location evidence="1">Membrane</location>
    </subcellularLocation>
</comment>
<accession>A0A1G2PRT0</accession>
<feature type="transmembrane region" description="Helical" evidence="3">
    <location>
        <begin position="12"/>
        <end position="33"/>
    </location>
</feature>
<sequence>MGLNFKAKVRVVYFFMFLFAVVIGTRLFFIQIVKGDYYDNEASKQYNASSYEDFDRGSIYFTEKSGERISAAIVKNGYKAEINTKFLANPENVYEKLSKIIPLDKDFFMSKALKKDDPSEVLARRLDEATALKIKNLKIAGLNAYPESWRYYPFDNLAAHILGFVGYKDDKLVGRYGLELYYEKILKRDASGAKFNSFAELFFDLKKLIAGEITAGDVILTIEPTIQSMFEKNLEKTREKYKAQIVGGMIINPKTGEIIAMSAKPDFNPNQYAKTKDFSIFMNPLVENVIEMGSIMKPLTLAASMDTGSITASTTYTDKGFLVFGSSRIENYDGKARGTVDMQRVLNDSLNTGAVFAMQKMGKDKFRNYMLGYGFGEKTGVELPQEGKNNIGNITGGNRDIEYATASFGQGVAVTPISMTVALSSLANGGLIMKPHIVKEESVKGLRNRVVYPQEVRRVLKKETAEEMTRMLVSVVDNALVGGVHKIEHYSMAAKTGTAQLVEKGKKTYSEGEFIHTFFGYAPAFNAKFLTFLFIVKPQGAKYASNTLTEPFMDITKFLLNYYEIPPDR</sequence>
<name>A0A1G2PRT0_9BACT</name>
<proteinExistence type="predicted"/>
<evidence type="ECO:0000256" key="3">
    <source>
        <dbReference type="SAM" id="Phobius"/>
    </source>
</evidence>
<evidence type="ECO:0000313" key="6">
    <source>
        <dbReference type="EMBL" id="OHA50321.1"/>
    </source>
</evidence>
<dbReference type="Pfam" id="PF03717">
    <property type="entry name" value="PBP_dimer"/>
    <property type="match status" value="1"/>
</dbReference>
<organism evidence="6 7">
    <name type="scientific">Candidatus Terrybacteria bacterium RIFCSPHIGHO2_02_41_19</name>
    <dbReference type="NCBI Taxonomy" id="1802364"/>
    <lineage>
        <taxon>Bacteria</taxon>
        <taxon>Candidatus Terryibacteriota</taxon>
    </lineage>
</organism>
<dbReference type="InterPro" id="IPR012338">
    <property type="entry name" value="Beta-lactam/transpept-like"/>
</dbReference>
<dbReference type="InterPro" id="IPR050515">
    <property type="entry name" value="Beta-lactam/transpept"/>
</dbReference>
<dbReference type="Pfam" id="PF00905">
    <property type="entry name" value="Transpeptidase"/>
    <property type="match status" value="1"/>
</dbReference>
<dbReference type="InterPro" id="IPR005311">
    <property type="entry name" value="PBP_dimer"/>
</dbReference>
<dbReference type="Gene3D" id="3.40.710.10">
    <property type="entry name" value="DD-peptidase/beta-lactamase superfamily"/>
    <property type="match status" value="1"/>
</dbReference>
<dbReference type="Gene3D" id="3.30.450.330">
    <property type="match status" value="1"/>
</dbReference>
<evidence type="ECO:0000259" key="5">
    <source>
        <dbReference type="Pfam" id="PF03717"/>
    </source>
</evidence>
<protein>
    <recommendedName>
        <fullName evidence="8">Penicillin-binding protein transpeptidase domain-containing protein</fullName>
    </recommendedName>
</protein>
<keyword evidence="3" id="KW-0812">Transmembrane</keyword>
<dbReference type="GO" id="GO:0005886">
    <property type="term" value="C:plasma membrane"/>
    <property type="evidence" value="ECO:0007669"/>
    <property type="project" value="TreeGrafter"/>
</dbReference>
<keyword evidence="2 3" id="KW-0472">Membrane</keyword>
<dbReference type="Gene3D" id="3.90.1310.10">
    <property type="entry name" value="Penicillin-binding protein 2a (Domain 2)"/>
    <property type="match status" value="1"/>
</dbReference>
<dbReference type="PANTHER" id="PTHR30627:SF1">
    <property type="entry name" value="PEPTIDOGLYCAN D,D-TRANSPEPTIDASE FTSI"/>
    <property type="match status" value="1"/>
</dbReference>
<reference evidence="6 7" key="1">
    <citation type="journal article" date="2016" name="Nat. Commun.">
        <title>Thousands of microbial genomes shed light on interconnected biogeochemical processes in an aquifer system.</title>
        <authorList>
            <person name="Anantharaman K."/>
            <person name="Brown C.T."/>
            <person name="Hug L.A."/>
            <person name="Sharon I."/>
            <person name="Castelle C.J."/>
            <person name="Probst A.J."/>
            <person name="Thomas B.C."/>
            <person name="Singh A."/>
            <person name="Wilkins M.J."/>
            <person name="Karaoz U."/>
            <person name="Brodie E.L."/>
            <person name="Williams K.H."/>
            <person name="Hubbard S.S."/>
            <person name="Banfield J.F."/>
        </authorList>
    </citation>
    <scope>NUCLEOTIDE SEQUENCE [LARGE SCALE GENOMIC DNA]</scope>
</reference>
<dbReference type="SUPFAM" id="SSF56519">
    <property type="entry name" value="Penicillin binding protein dimerisation domain"/>
    <property type="match status" value="1"/>
</dbReference>
<comment type="caution">
    <text evidence="6">The sequence shown here is derived from an EMBL/GenBank/DDBJ whole genome shotgun (WGS) entry which is preliminary data.</text>
</comment>
<dbReference type="GO" id="GO:0008658">
    <property type="term" value="F:penicillin binding"/>
    <property type="evidence" value="ECO:0007669"/>
    <property type="project" value="InterPro"/>
</dbReference>
<dbReference type="PANTHER" id="PTHR30627">
    <property type="entry name" value="PEPTIDOGLYCAN D,D-TRANSPEPTIDASE"/>
    <property type="match status" value="1"/>
</dbReference>
<evidence type="ECO:0000259" key="4">
    <source>
        <dbReference type="Pfam" id="PF00905"/>
    </source>
</evidence>
<keyword evidence="3" id="KW-1133">Transmembrane helix</keyword>
<feature type="domain" description="Penicillin-binding protein dimerisation" evidence="5">
    <location>
        <begin position="94"/>
        <end position="187"/>
    </location>
</feature>